<keyword evidence="3" id="KW-1185">Reference proteome</keyword>
<reference evidence="2 3" key="1">
    <citation type="submission" date="2020-08" db="EMBL/GenBank/DDBJ databases">
        <title>Sequencing the genomes of 1000 actinobacteria strains.</title>
        <authorList>
            <person name="Klenk H.-P."/>
        </authorList>
    </citation>
    <scope>NUCLEOTIDE SEQUENCE [LARGE SCALE GENOMIC DNA]</scope>
    <source>
        <strain evidence="2 3">DSM 45859</strain>
    </source>
</reference>
<evidence type="ECO:0008006" key="4">
    <source>
        <dbReference type="Google" id="ProtNLM"/>
    </source>
</evidence>
<evidence type="ECO:0000313" key="3">
    <source>
        <dbReference type="Proteomes" id="UP000581769"/>
    </source>
</evidence>
<accession>A0A840IZ70</accession>
<evidence type="ECO:0000256" key="1">
    <source>
        <dbReference type="SAM" id="MobiDB-lite"/>
    </source>
</evidence>
<dbReference type="RefSeq" id="WP_221457804.1">
    <property type="nucleotide sequence ID" value="NZ_JACHMG010000001.1"/>
</dbReference>
<dbReference type="EMBL" id="JACHMG010000001">
    <property type="protein sequence ID" value="MBB4686154.1"/>
    <property type="molecule type" value="Genomic_DNA"/>
</dbReference>
<sequence>MAGEQPQPQQPKIEVPPVPPIQVDGYGPGGGYKFDADQIDGVIKQWEDMLTDLQDDLGRAITIRDVKPPGDEIASHSFVKNGAYPSGASLVAQHKAMVDYTTNFITALRAAKNKITVAEQEAADSAKKSGDV</sequence>
<dbReference type="Proteomes" id="UP000581769">
    <property type="component" value="Unassembled WGS sequence"/>
</dbReference>
<dbReference type="AlphaFoldDB" id="A0A840IZ70"/>
<evidence type="ECO:0000313" key="2">
    <source>
        <dbReference type="EMBL" id="MBB4686154.1"/>
    </source>
</evidence>
<organism evidence="2 3">
    <name type="scientific">Amycolatopsis jiangsuensis</name>
    <dbReference type="NCBI Taxonomy" id="1181879"/>
    <lineage>
        <taxon>Bacteria</taxon>
        <taxon>Bacillati</taxon>
        <taxon>Actinomycetota</taxon>
        <taxon>Actinomycetes</taxon>
        <taxon>Pseudonocardiales</taxon>
        <taxon>Pseudonocardiaceae</taxon>
        <taxon>Amycolatopsis</taxon>
    </lineage>
</organism>
<comment type="caution">
    <text evidence="2">The sequence shown here is derived from an EMBL/GenBank/DDBJ whole genome shotgun (WGS) entry which is preliminary data.</text>
</comment>
<gene>
    <name evidence="2" type="ORF">BJY18_003639</name>
</gene>
<protein>
    <recommendedName>
        <fullName evidence="4">PE family protein</fullName>
    </recommendedName>
</protein>
<feature type="region of interest" description="Disordered" evidence="1">
    <location>
        <begin position="1"/>
        <end position="20"/>
    </location>
</feature>
<name>A0A840IZ70_9PSEU</name>
<proteinExistence type="predicted"/>